<dbReference type="InterPro" id="IPR000082">
    <property type="entry name" value="SEA_dom"/>
</dbReference>
<keyword evidence="1" id="KW-0812">Transmembrane</keyword>
<sequence>MDNSKQNSQAREEGNLSSYLKGPALEKDVFKKANETQGRVLTSKARGTIEGRSYQEYPTFKCLCMSLFCVPPSPWLKRMKQAPEWMWFAPTAHIPQAGQRTAILAAKLADPWCPLTEPLHTGQEHCSLLLLPSWVSLQYNFCVPIYIVLGQPRISMGTQFSPLRTPKKHLSSSGHKGFLHSLYFTDHSQKPQWSMQTSGKEEGNVITVGIGCPPLTVTAAVGPALMLFTLSFIIANLLYTPDMRHPGSTKSSSTEKALNCLLGPFFKNTSVGPLYCGCRLTSLRTQKDEAATGVGAICTYHPDLLGLELVREELFQEQSQLTHGVT</sequence>
<evidence type="ECO:0000313" key="3">
    <source>
        <dbReference type="EMBL" id="KAF5920689.1"/>
    </source>
</evidence>
<organism evidence="3 4">
    <name type="scientific">Diceros bicornis minor</name>
    <name type="common">South-central black rhinoceros</name>
    <dbReference type="NCBI Taxonomy" id="77932"/>
    <lineage>
        <taxon>Eukaryota</taxon>
        <taxon>Metazoa</taxon>
        <taxon>Chordata</taxon>
        <taxon>Craniata</taxon>
        <taxon>Vertebrata</taxon>
        <taxon>Euteleostomi</taxon>
        <taxon>Mammalia</taxon>
        <taxon>Eutheria</taxon>
        <taxon>Laurasiatheria</taxon>
        <taxon>Perissodactyla</taxon>
        <taxon>Rhinocerotidae</taxon>
        <taxon>Diceros</taxon>
    </lineage>
</organism>
<evidence type="ECO:0000313" key="4">
    <source>
        <dbReference type="Proteomes" id="UP000551758"/>
    </source>
</evidence>
<proteinExistence type="predicted"/>
<reference evidence="3 4" key="1">
    <citation type="journal article" date="2020" name="Mol. Biol. Evol.">
        <title>Interspecific Gene Flow and the Evolution of Specialization in Black and White Rhinoceros.</title>
        <authorList>
            <person name="Moodley Y."/>
            <person name="Westbury M.V."/>
            <person name="Russo I.M."/>
            <person name="Gopalakrishnan S."/>
            <person name="Rakotoarivelo A."/>
            <person name="Olsen R.A."/>
            <person name="Prost S."/>
            <person name="Tunstall T."/>
            <person name="Ryder O.A."/>
            <person name="Dalen L."/>
            <person name="Bruford M.W."/>
        </authorList>
    </citation>
    <scope>NUCLEOTIDE SEQUENCE [LARGE SCALE GENOMIC DNA]</scope>
    <source>
        <strain evidence="3">SBR-YM</strain>
        <tissue evidence="3">Skin</tissue>
    </source>
</reference>
<dbReference type="Gene3D" id="3.30.70.960">
    <property type="entry name" value="SEA domain"/>
    <property type="match status" value="1"/>
</dbReference>
<name>A0A7J7EY41_DICBM</name>
<dbReference type="PANTHER" id="PTHR14672">
    <property type="entry name" value="MUCIN-16"/>
    <property type="match status" value="1"/>
</dbReference>
<comment type="caution">
    <text evidence="3">The sequence shown here is derived from an EMBL/GenBank/DDBJ whole genome shotgun (WGS) entry which is preliminary data.</text>
</comment>
<dbReference type="EMBL" id="JACDTQ010001936">
    <property type="protein sequence ID" value="KAF5920689.1"/>
    <property type="molecule type" value="Genomic_DNA"/>
</dbReference>
<evidence type="ECO:0000256" key="1">
    <source>
        <dbReference type="SAM" id="Phobius"/>
    </source>
</evidence>
<dbReference type="Proteomes" id="UP000551758">
    <property type="component" value="Unassembled WGS sequence"/>
</dbReference>
<dbReference type="SUPFAM" id="SSF82671">
    <property type="entry name" value="SEA domain"/>
    <property type="match status" value="1"/>
</dbReference>
<gene>
    <name evidence="3" type="ORF">HPG69_014726</name>
</gene>
<keyword evidence="1" id="KW-1133">Transmembrane helix</keyword>
<dbReference type="InterPro" id="IPR028850">
    <property type="entry name" value="MUC16"/>
</dbReference>
<keyword evidence="1" id="KW-0472">Membrane</keyword>
<dbReference type="AlphaFoldDB" id="A0A7J7EY41"/>
<evidence type="ECO:0000259" key="2">
    <source>
        <dbReference type="PROSITE" id="PS50024"/>
    </source>
</evidence>
<protein>
    <recommendedName>
        <fullName evidence="2">SEA domain-containing protein</fullName>
    </recommendedName>
</protein>
<dbReference type="InterPro" id="IPR036364">
    <property type="entry name" value="SEA_dom_sf"/>
</dbReference>
<dbReference type="PANTHER" id="PTHR14672:SF1">
    <property type="entry name" value="MUCIN-16"/>
    <property type="match status" value="1"/>
</dbReference>
<dbReference type="PROSITE" id="PS50024">
    <property type="entry name" value="SEA"/>
    <property type="match status" value="1"/>
</dbReference>
<dbReference type="Pfam" id="PF01390">
    <property type="entry name" value="SEA"/>
    <property type="match status" value="1"/>
</dbReference>
<feature type="domain" description="SEA" evidence="2">
    <location>
        <begin position="224"/>
        <end position="326"/>
    </location>
</feature>
<keyword evidence="4" id="KW-1185">Reference proteome</keyword>
<accession>A0A7J7EY41</accession>
<feature type="transmembrane region" description="Helical" evidence="1">
    <location>
        <begin position="220"/>
        <end position="239"/>
    </location>
</feature>